<proteinExistence type="predicted"/>
<organism evidence="3 4">
    <name type="scientific">Methanobrevibacter millerae</name>
    <dbReference type="NCBI Taxonomy" id="230361"/>
    <lineage>
        <taxon>Archaea</taxon>
        <taxon>Methanobacteriati</taxon>
        <taxon>Methanobacteriota</taxon>
        <taxon>Methanomada group</taxon>
        <taxon>Methanobacteria</taxon>
        <taxon>Methanobacteriales</taxon>
        <taxon>Methanobacteriaceae</taxon>
        <taxon>Methanobrevibacter</taxon>
    </lineage>
</organism>
<dbReference type="PANTHER" id="PTHR42856:SF1">
    <property type="entry name" value="ACYL-COENZYME A THIOESTERASE PAAI"/>
    <property type="match status" value="1"/>
</dbReference>
<dbReference type="InterPro" id="IPR029069">
    <property type="entry name" value="HotDog_dom_sf"/>
</dbReference>
<dbReference type="GO" id="GO:0016289">
    <property type="term" value="F:acyl-CoA hydrolase activity"/>
    <property type="evidence" value="ECO:0007669"/>
    <property type="project" value="TreeGrafter"/>
</dbReference>
<dbReference type="RefSeq" id="WP_058738503.1">
    <property type="nucleotide sequence ID" value="NZ_CP011266.1"/>
</dbReference>
<dbReference type="PANTHER" id="PTHR42856">
    <property type="entry name" value="ACYL-COENZYME A THIOESTERASE PAAI"/>
    <property type="match status" value="1"/>
</dbReference>
<dbReference type="InterPro" id="IPR052723">
    <property type="entry name" value="Acyl-CoA_thioesterase_PaaI"/>
</dbReference>
<dbReference type="NCBIfam" id="TIGR00369">
    <property type="entry name" value="unchar_dom_1"/>
    <property type="match status" value="1"/>
</dbReference>
<evidence type="ECO:0000256" key="1">
    <source>
        <dbReference type="ARBA" id="ARBA00022801"/>
    </source>
</evidence>
<evidence type="ECO:0000259" key="2">
    <source>
        <dbReference type="Pfam" id="PF03061"/>
    </source>
</evidence>
<dbReference type="AlphaFoldDB" id="A0A0U3EHZ0"/>
<dbReference type="InterPro" id="IPR003736">
    <property type="entry name" value="PAAI_dom"/>
</dbReference>
<feature type="domain" description="Thioesterase" evidence="2">
    <location>
        <begin position="50"/>
        <end position="121"/>
    </location>
</feature>
<keyword evidence="4" id="KW-1185">Reference proteome</keyword>
<dbReference type="SUPFAM" id="SSF54637">
    <property type="entry name" value="Thioesterase/thiol ester dehydrase-isomerase"/>
    <property type="match status" value="1"/>
</dbReference>
<protein>
    <submittedName>
        <fullName evidence="3">Thioesterase family protein</fullName>
    </submittedName>
</protein>
<sequence>MSTFNSIEEAREFFKGDKFATNLGVSLEKLDEDSCECSLELNDGHKNAVGGVMGGVMFTLADFAFAVLSNNLHSPTVAQQVSVNYLSAPKGNKLIARAVCKKNGRSSSIINVDVSDDTGRDIVQFVGTGFKL</sequence>
<dbReference type="Pfam" id="PF03061">
    <property type="entry name" value="4HBT"/>
    <property type="match status" value="1"/>
</dbReference>
<dbReference type="KEGG" id="mmil:sm9_0355"/>
<dbReference type="Proteomes" id="UP000067738">
    <property type="component" value="Chromosome"/>
</dbReference>
<dbReference type="Gene3D" id="3.10.129.10">
    <property type="entry name" value="Hotdog Thioesterase"/>
    <property type="match status" value="1"/>
</dbReference>
<dbReference type="CDD" id="cd03443">
    <property type="entry name" value="PaaI_thioesterase"/>
    <property type="match status" value="1"/>
</dbReference>
<reference evidence="3 4" key="1">
    <citation type="submission" date="2015-04" db="EMBL/GenBank/DDBJ databases">
        <title>The complete genome sequence of the rumen methanogen Methanobrevibacter millerae SM9.</title>
        <authorList>
            <person name="Leahy S.C."/>
            <person name="Kelly W.J."/>
            <person name="Pacheco D.M."/>
            <person name="Li D."/>
            <person name="Altermann E."/>
            <person name="Attwood G.T."/>
        </authorList>
    </citation>
    <scope>NUCLEOTIDE SEQUENCE [LARGE SCALE GENOMIC DNA]</scope>
    <source>
        <strain evidence="3 4">SM9</strain>
    </source>
</reference>
<accession>A0A0U3EHZ0</accession>
<gene>
    <name evidence="3" type="ORF">sm9_0355</name>
</gene>
<dbReference type="OrthoDB" id="24516at2157"/>
<evidence type="ECO:0000313" key="3">
    <source>
        <dbReference type="EMBL" id="ALT68157.1"/>
    </source>
</evidence>
<dbReference type="InterPro" id="IPR006683">
    <property type="entry name" value="Thioestr_dom"/>
</dbReference>
<name>A0A0U3EHZ0_9EURY</name>
<dbReference type="GeneID" id="26735329"/>
<keyword evidence="1" id="KW-0378">Hydrolase</keyword>
<dbReference type="PATRIC" id="fig|230361.4.peg.369"/>
<dbReference type="EMBL" id="CP011266">
    <property type="protein sequence ID" value="ALT68157.1"/>
    <property type="molecule type" value="Genomic_DNA"/>
</dbReference>
<evidence type="ECO:0000313" key="4">
    <source>
        <dbReference type="Proteomes" id="UP000067738"/>
    </source>
</evidence>